<evidence type="ECO:0000256" key="7">
    <source>
        <dbReference type="ARBA" id="ARBA00048552"/>
    </source>
</evidence>
<dbReference type="InterPro" id="IPR044893">
    <property type="entry name" value="RNA_pol_Rpb1_clamp_domain"/>
</dbReference>
<dbReference type="InterPro" id="IPR027434">
    <property type="entry name" value="Homing_endonucl"/>
</dbReference>
<dbReference type="Pfam" id="PF14890">
    <property type="entry name" value="Intein_splicing"/>
    <property type="match status" value="1"/>
</dbReference>
<dbReference type="Pfam" id="PF05000">
    <property type="entry name" value="RNA_pol_Rpb1_4"/>
    <property type="match status" value="1"/>
</dbReference>
<dbReference type="Gene3D" id="1.10.274.100">
    <property type="entry name" value="RNA polymerase Rpb1, domain 3"/>
    <property type="match status" value="1"/>
</dbReference>
<evidence type="ECO:0000259" key="9">
    <source>
        <dbReference type="PROSITE" id="PS50819"/>
    </source>
</evidence>
<dbReference type="InterPro" id="IPR038120">
    <property type="entry name" value="Rpb1_funnel_sf"/>
</dbReference>
<dbReference type="InterPro" id="IPR007075">
    <property type="entry name" value="RNA_pol_Rpb1_6"/>
</dbReference>
<feature type="region of interest" description="Disordered" evidence="8">
    <location>
        <begin position="325"/>
        <end position="349"/>
    </location>
</feature>
<feature type="domain" description="DOD-type homing endonuclease" evidence="9">
    <location>
        <begin position="998"/>
        <end position="1074"/>
    </location>
</feature>
<dbReference type="InterPro" id="IPR045867">
    <property type="entry name" value="DNA-dir_RpoC_beta_prime"/>
</dbReference>
<dbReference type="GO" id="GO:0003899">
    <property type="term" value="F:DNA-directed RNA polymerase activity"/>
    <property type="evidence" value="ECO:0007669"/>
    <property type="project" value="UniProtKB-EC"/>
</dbReference>
<dbReference type="Gene3D" id="2.40.40.20">
    <property type="match status" value="1"/>
</dbReference>
<dbReference type="Gene3D" id="1.10.132.30">
    <property type="match status" value="1"/>
</dbReference>
<dbReference type="InterPro" id="IPR007083">
    <property type="entry name" value="RNA_pol_Rpb1_4"/>
</dbReference>
<dbReference type="Gene3D" id="3.10.28.10">
    <property type="entry name" value="Homing endonucleases"/>
    <property type="match status" value="1"/>
</dbReference>
<dbReference type="Pfam" id="PF04983">
    <property type="entry name" value="RNA_pol_Rpb1_3"/>
    <property type="match status" value="1"/>
</dbReference>
<dbReference type="Gene3D" id="1.10.150.390">
    <property type="match status" value="1"/>
</dbReference>
<dbReference type="Pfam" id="PF00623">
    <property type="entry name" value="RNA_pol_Rpb1_2"/>
    <property type="match status" value="1"/>
</dbReference>
<dbReference type="FunFam" id="2.40.40.20:FF:000019">
    <property type="entry name" value="DNA-directed RNA polymerase II subunit RPB1"/>
    <property type="match status" value="1"/>
</dbReference>
<keyword evidence="6" id="KW-0804">Transcription</keyword>
<dbReference type="PROSITE" id="PS50819">
    <property type="entry name" value="INTEIN_ENDONUCLEASE"/>
    <property type="match status" value="1"/>
</dbReference>
<dbReference type="PANTHER" id="PTHR19376">
    <property type="entry name" value="DNA-DIRECTED RNA POLYMERASE"/>
    <property type="match status" value="1"/>
</dbReference>
<comment type="similarity">
    <text evidence="1">Belongs to the RNA polymerase beta' chain family.</text>
</comment>
<accession>A0A6C0C8V4</accession>
<evidence type="ECO:0000256" key="5">
    <source>
        <dbReference type="ARBA" id="ARBA00022695"/>
    </source>
</evidence>
<dbReference type="InterPro" id="IPR038593">
    <property type="entry name" value="RNA_pol_Rpb1_7_sf"/>
</dbReference>
<protein>
    <recommendedName>
        <fullName evidence="2">DNA-directed RNA polymerase</fullName>
        <ecNumber evidence="2">2.7.7.6</ecNumber>
    </recommendedName>
</protein>
<dbReference type="CDD" id="cd00081">
    <property type="entry name" value="Hint"/>
    <property type="match status" value="1"/>
</dbReference>
<dbReference type="InterPro" id="IPR007080">
    <property type="entry name" value="RNA_pol_Rpb1_1"/>
</dbReference>
<evidence type="ECO:0000256" key="3">
    <source>
        <dbReference type="ARBA" id="ARBA00022478"/>
    </source>
</evidence>
<evidence type="ECO:0000256" key="1">
    <source>
        <dbReference type="ARBA" id="ARBA00006460"/>
    </source>
</evidence>
<dbReference type="Gene3D" id="2.170.16.10">
    <property type="entry name" value="Hedgehog/Intein (Hint) domain"/>
    <property type="match status" value="1"/>
</dbReference>
<evidence type="ECO:0000256" key="4">
    <source>
        <dbReference type="ARBA" id="ARBA00022679"/>
    </source>
</evidence>
<dbReference type="InterPro" id="IPR000722">
    <property type="entry name" value="RNA_pol_asu"/>
</dbReference>
<dbReference type="InterPro" id="IPR004042">
    <property type="entry name" value="Intein_endonuc_central"/>
</dbReference>
<dbReference type="GO" id="GO:0006351">
    <property type="term" value="P:DNA-templated transcription"/>
    <property type="evidence" value="ECO:0007669"/>
    <property type="project" value="InterPro"/>
</dbReference>
<dbReference type="PANTHER" id="PTHR19376:SF32">
    <property type="entry name" value="DNA-DIRECTED RNA POLYMERASE III SUBUNIT RPC1"/>
    <property type="match status" value="1"/>
</dbReference>
<dbReference type="GO" id="GO:0003677">
    <property type="term" value="F:DNA binding"/>
    <property type="evidence" value="ECO:0007669"/>
    <property type="project" value="InterPro"/>
</dbReference>
<keyword evidence="3" id="KW-0240">DNA-directed RNA polymerase</keyword>
<evidence type="ECO:0000256" key="6">
    <source>
        <dbReference type="ARBA" id="ARBA00023163"/>
    </source>
</evidence>
<dbReference type="SUPFAM" id="SSF64484">
    <property type="entry name" value="beta and beta-prime subunits of DNA dependent RNA-polymerase"/>
    <property type="match status" value="2"/>
</dbReference>
<keyword evidence="4" id="KW-0808">Transferase</keyword>
<comment type="catalytic activity">
    <reaction evidence="7">
        <text>RNA(n) + a ribonucleoside 5'-triphosphate = RNA(n+1) + diphosphate</text>
        <dbReference type="Rhea" id="RHEA:21248"/>
        <dbReference type="Rhea" id="RHEA-COMP:14527"/>
        <dbReference type="Rhea" id="RHEA-COMP:17342"/>
        <dbReference type="ChEBI" id="CHEBI:33019"/>
        <dbReference type="ChEBI" id="CHEBI:61557"/>
        <dbReference type="ChEBI" id="CHEBI:140395"/>
        <dbReference type="EC" id="2.7.7.6"/>
    </reaction>
</comment>
<sequence length="1830" mass="205640">MLYKNLFDIIYIAYSMSNTNEKANSYITEEHEEITSVEFSLNSNPNIVRDSVIEDPAGLVIAEINNNGEPVEGGTVSRIFGVAEMGTKCRTCGENSAKCPGHFGHIHLTEPVFHVGFITYLKTILSCICIRCNKLLIHKNEEEIVRLTKNKIGKQRFDEIRNAVKGVTHCHSCGTPAHKIKKETPSSNIYLIAEPVKRSGDDDGNGKKRNLRILTPQLCYDILKLVSDEDYRILGFDPTVSRPEDMIIVEFPVPPIQVRPSIKMEMLSASSADDDLTHKLVDIIKNNENLKRSKGDGSLVKTNTISEDFMLLQFHVATFFNNSSIGMPRSQQKNKKQTKSLSERLGGKEGRVRGNLMGKRVDQSGRTVITPDPNIALNEVGIPLIIAKNLTFPEIVSKQNINEMNKLVTNGTKVYPGANFVIKNIIDRFGNHTKQVYQLKNRTFPIKLEYGDIVERHLVNGDMVLFNRQPSLHKLSMMGHLVNVLPIPNLLTFRVNVSVTDPYNADFDGDEMNIHVPQSIQTVTELRLIANAGKRLIKQSHSDVSMNIKQDSIMGSFQLSHNDKVVTVDWKDAMNTCMATSVGLNAEIPKFKKISGKMLYSQIIPKTINIERNKDNGENILKIVRGIIQNGTIGKSEVQNIIHKIWFTVGDKETVFFIDDLQKMLLQWLMRSGFTSSIKDCVIKDTAYEQIYAIIETKRKEVLGMITEYENDPYIMTKYAFETFLSATLSAVSGDIQSIIGGNLNLNDGIHITVQSKSAGDISTLTQIIGACGQVIVEGQRMRKDFNNRTLPMYYQHDNSAYARGFTHGSFTSGLNPSEMFFSAAAGREGMISTAIKSVTGDTPVIILEDNVAKQVLIGDWIDSHLAKSADKVEHYKDRDMELLQMSDKAYIPTADMHGNTSWGEISAITRHDPGKELYQIKTHGGRKVIVTESKSLLIWNSNDKMFERMSTPDVKIGDFVPVTMKLSKPDIINEYVDVSKYIPESNPIKLTRVFGREIGRYLGTGTSSDFEEFNSLITKMVDKKIPDEAFTAPDEFVTGLIQGFFADQELLDYNVSSKTVIDGIAILLSRFGIFAKIRETKEGFRLAIKKQWRAKFVDMFTHDKPADSIKCNNFIEQNDVVLDKIIEINKIDVALYPKVYDLTIPSTLNFGLANGLHVVDTADTGYLERKLIKILEDIRVKYDGTVRNANDKVLQYVYGDNGLNTEMQIDQKIGLIAANNKAIREKYIYTNEEITKMKKDGITTDKYTINNNDMVYEKLVSMRNKIRNIQRVRNPSAITFTESYMMPVDLNQFIMNLMNSETRTGGQVVDPYYVLTGIKKMYSTNISKLMKYNDATSTIKKQDEQKNKYLLKFYIFDVLSPKRCTHEYKLNKEEFDSIVDFFQKRFKLALVPGGEMVGIVAAQSIGEPVTQSNLKSFHKAGTGKTVTAELPRIKELLSVTPNLKTPTMKIILDKEYENDLAVANTIASHLRSVYIKNIIDHVDIIYDPKPDPKKGLMLADGVNNVYEVASSKNGCQKDIQGLPMVIRLVLSKEKMNELSVSLLEIKSSFCKNWLMRNEDSKGSKKEYKKVVDKIQQCAIVSNFDNSPVPIIHVRFDSSSYSFNTLVQFQDLVVNKYLIKGIQNITDSSDVIEESYIAFDEEGTVQRKKRYVINTIGVNLMDIAQINGIDLAKTTCNDIVAIYDTFGVNAAKAAFIKEFTAAVFSSGNTVVNYHHIKILADAITHMGTLNAVNRHGANKLDTDPFSRASFEKTVEQMLAAAAFSQKDYMRSVSAQIIAGAVVDGGTGAFELLFDHEKVKRSTTMQRKAVVTKTIKKSSVVADLIKKKQKN</sequence>
<dbReference type="EC" id="2.7.7.6" evidence="2"/>
<proteinExistence type="inferred from homology"/>
<dbReference type="Gene3D" id="6.10.250.2940">
    <property type="match status" value="1"/>
</dbReference>
<dbReference type="GO" id="GO:0000428">
    <property type="term" value="C:DNA-directed RNA polymerase complex"/>
    <property type="evidence" value="ECO:0007669"/>
    <property type="project" value="UniProtKB-KW"/>
</dbReference>
<dbReference type="EMBL" id="MN739359">
    <property type="protein sequence ID" value="QHT00797.1"/>
    <property type="molecule type" value="Genomic_DNA"/>
</dbReference>
<dbReference type="Gene3D" id="6.20.50.80">
    <property type="match status" value="1"/>
</dbReference>
<organism evidence="10">
    <name type="scientific">viral metagenome</name>
    <dbReference type="NCBI Taxonomy" id="1070528"/>
    <lineage>
        <taxon>unclassified sequences</taxon>
        <taxon>metagenomes</taxon>
        <taxon>organismal metagenomes</taxon>
    </lineage>
</organism>
<evidence type="ECO:0000313" key="10">
    <source>
        <dbReference type="EMBL" id="QHT00797.1"/>
    </source>
</evidence>
<dbReference type="Gene3D" id="4.10.860.120">
    <property type="entry name" value="RNA polymerase II, clamp domain"/>
    <property type="match status" value="1"/>
</dbReference>
<evidence type="ECO:0000256" key="8">
    <source>
        <dbReference type="SAM" id="MobiDB-lite"/>
    </source>
</evidence>
<dbReference type="InterPro" id="IPR006592">
    <property type="entry name" value="RNA_pol_N"/>
</dbReference>
<dbReference type="GO" id="GO:0004519">
    <property type="term" value="F:endonuclease activity"/>
    <property type="evidence" value="ECO:0007669"/>
    <property type="project" value="InterPro"/>
</dbReference>
<dbReference type="SMART" id="SM00663">
    <property type="entry name" value="RPOLA_N"/>
    <property type="match status" value="1"/>
</dbReference>
<name>A0A6C0C8V4_9ZZZZ</name>
<dbReference type="InterPro" id="IPR042102">
    <property type="entry name" value="RNA_pol_Rpb1_3_sf"/>
</dbReference>
<reference evidence="10" key="1">
    <citation type="journal article" date="2020" name="Nature">
        <title>Giant virus diversity and host interactions through global metagenomics.</title>
        <authorList>
            <person name="Schulz F."/>
            <person name="Roux S."/>
            <person name="Paez-Espino D."/>
            <person name="Jungbluth S."/>
            <person name="Walsh D.A."/>
            <person name="Denef V.J."/>
            <person name="McMahon K.D."/>
            <person name="Konstantinidis K.T."/>
            <person name="Eloe-Fadrosh E.A."/>
            <person name="Kyrpides N.C."/>
            <person name="Woyke T."/>
        </authorList>
    </citation>
    <scope>NUCLEOTIDE SEQUENCE</scope>
    <source>
        <strain evidence="10">GVMAG-M-3300020192-26</strain>
    </source>
</reference>
<evidence type="ECO:0000256" key="2">
    <source>
        <dbReference type="ARBA" id="ARBA00012418"/>
    </source>
</evidence>
<keyword evidence="5" id="KW-0548">Nucleotidyltransferase</keyword>
<dbReference type="Pfam" id="PF04992">
    <property type="entry name" value="RNA_pol_Rpb1_6"/>
    <property type="match status" value="1"/>
</dbReference>
<dbReference type="Gene3D" id="3.30.1490.180">
    <property type="entry name" value="RNA polymerase ii"/>
    <property type="match status" value="1"/>
</dbReference>
<dbReference type="Gene3D" id="3.30.1360.140">
    <property type="match status" value="1"/>
</dbReference>
<dbReference type="SUPFAM" id="SSF51294">
    <property type="entry name" value="Hedgehog/intein (Hint) domain"/>
    <property type="match status" value="1"/>
</dbReference>
<dbReference type="InterPro" id="IPR007081">
    <property type="entry name" value="RNA_pol_Rpb1_5"/>
</dbReference>
<dbReference type="InterPro" id="IPR036844">
    <property type="entry name" value="Hint_dom_sf"/>
</dbReference>
<dbReference type="Pfam" id="PF04997">
    <property type="entry name" value="RNA_pol_Rpb1_1"/>
    <property type="match status" value="1"/>
</dbReference>
<dbReference type="InterPro" id="IPR007066">
    <property type="entry name" value="RNA_pol_Rpb1_3"/>
</dbReference>
<dbReference type="Pfam" id="PF04998">
    <property type="entry name" value="RNA_pol_Rpb1_5"/>
    <property type="match status" value="1"/>
</dbReference>